<feature type="transmembrane region" description="Helical" evidence="1">
    <location>
        <begin position="20"/>
        <end position="39"/>
    </location>
</feature>
<dbReference type="PANTHER" id="PTHR48055">
    <property type="entry name" value="LEUCINE-RICH REPEAT RECEPTOR PROTEIN KINASE EMS1"/>
    <property type="match status" value="1"/>
</dbReference>
<dbReference type="InParanoid" id="A0A2P5FMB0"/>
<dbReference type="PROSITE" id="PS00108">
    <property type="entry name" value="PROTEIN_KINASE_ST"/>
    <property type="match status" value="1"/>
</dbReference>
<protein>
    <submittedName>
        <fullName evidence="3">Serine/threonine protein kinase</fullName>
    </submittedName>
</protein>
<dbReference type="Pfam" id="PF00069">
    <property type="entry name" value="Pkinase"/>
    <property type="match status" value="1"/>
</dbReference>
<dbReference type="GO" id="GO:0004674">
    <property type="term" value="F:protein serine/threonine kinase activity"/>
    <property type="evidence" value="ECO:0007669"/>
    <property type="project" value="UniProtKB-KW"/>
</dbReference>
<dbReference type="AlphaFoldDB" id="A0A2P5FMB0"/>
<proteinExistence type="predicted"/>
<gene>
    <name evidence="3" type="ORF">TorRG33x02_051720</name>
</gene>
<dbReference type="EMBL" id="JXTC01000021">
    <property type="protein sequence ID" value="PON98935.1"/>
    <property type="molecule type" value="Genomic_DNA"/>
</dbReference>
<keyword evidence="3" id="KW-0723">Serine/threonine-protein kinase</keyword>
<evidence type="ECO:0000313" key="3">
    <source>
        <dbReference type="EMBL" id="PON98935.1"/>
    </source>
</evidence>
<dbReference type="SMART" id="SM00220">
    <property type="entry name" value="S_TKc"/>
    <property type="match status" value="1"/>
</dbReference>
<accession>A0A2P5FMB0</accession>
<dbReference type="SUPFAM" id="SSF56112">
    <property type="entry name" value="Protein kinase-like (PK-like)"/>
    <property type="match status" value="1"/>
</dbReference>
<dbReference type="InterPro" id="IPR008271">
    <property type="entry name" value="Ser/Thr_kinase_AS"/>
</dbReference>
<sequence>MAKFILSFFYSSNPNMFKGVQVHYVFAFVSLTILSFLLTQTSGSESCILDIHQSSSWNNWDCEAGNWGGFVNGCSCGAVFDDYLYALAQRANQSDDDQKIFLNITEQKNCFLLMKSIDKDSSGCGFENLTSGAGGCSDFSTKDVESNLGNTFNELKQDCKLLGSAGKSDTETCSACLKKWEEIVEFDGNGTKSEEAETMVCSFAVLISLTGRRAKDKNWIQALYRCLGDQNFSREKEDRSSKNKKLRTGLWILAGGVAGITVVVFGITWTLRRKRVEENLLSGKEDSSKLMNEEISCPKIPIKEVYLATNNLNSSNFIGQGVAGKVYKGILSNGQHVAVKHIIKDGHVDTFIREVRSLSHVKHPNLVSLLGYSEAVDECFLVYELCHNGNLSEWLFGKDKILSWIERLQIAIDSAKGLWFLHTYPEGCIVHRDIKPTNILIDAKFQAKLSDFGLSKVVDSDQSYVISEVRGTLGYVDPEYQRNRHVNPSGDVYSFGMVLLQLLSGQRVIDFNLTRPMPLTKRAKSLTAGGSIEEFADPKLKREYSLEAFDLVFKLALSCTGHKEQRLSMTQVVITLEKALDISTQTNSVT</sequence>
<keyword evidence="1" id="KW-1133">Transmembrane helix</keyword>
<feature type="transmembrane region" description="Helical" evidence="1">
    <location>
        <begin position="249"/>
        <end position="271"/>
    </location>
</feature>
<keyword evidence="1" id="KW-0812">Transmembrane</keyword>
<evidence type="ECO:0000313" key="4">
    <source>
        <dbReference type="Proteomes" id="UP000237000"/>
    </source>
</evidence>
<keyword evidence="3" id="KW-0418">Kinase</keyword>
<comment type="caution">
    <text evidence="3">The sequence shown here is derived from an EMBL/GenBank/DDBJ whole genome shotgun (WGS) entry which is preliminary data.</text>
</comment>
<dbReference type="Gene3D" id="1.10.510.10">
    <property type="entry name" value="Transferase(Phosphotransferase) domain 1"/>
    <property type="match status" value="1"/>
</dbReference>
<dbReference type="InterPro" id="IPR051564">
    <property type="entry name" value="LRR_receptor-like_kinase"/>
</dbReference>
<dbReference type="PROSITE" id="PS50011">
    <property type="entry name" value="PROTEIN_KINASE_DOM"/>
    <property type="match status" value="1"/>
</dbReference>
<evidence type="ECO:0000259" key="2">
    <source>
        <dbReference type="PROSITE" id="PS50011"/>
    </source>
</evidence>
<keyword evidence="1" id="KW-0472">Membrane</keyword>
<dbReference type="Gene3D" id="3.30.200.20">
    <property type="entry name" value="Phosphorylase Kinase, domain 1"/>
    <property type="match status" value="1"/>
</dbReference>
<name>A0A2P5FMB0_TREOI</name>
<dbReference type="FunFam" id="1.10.510.10:FF:000530">
    <property type="entry name" value="probable receptor-like protein kinase At5g59700"/>
    <property type="match status" value="1"/>
</dbReference>
<feature type="domain" description="Protein kinase" evidence="2">
    <location>
        <begin position="312"/>
        <end position="580"/>
    </location>
</feature>
<dbReference type="OrthoDB" id="4062651at2759"/>
<organism evidence="3 4">
    <name type="scientific">Trema orientale</name>
    <name type="common">Charcoal tree</name>
    <name type="synonym">Celtis orientalis</name>
    <dbReference type="NCBI Taxonomy" id="63057"/>
    <lineage>
        <taxon>Eukaryota</taxon>
        <taxon>Viridiplantae</taxon>
        <taxon>Streptophyta</taxon>
        <taxon>Embryophyta</taxon>
        <taxon>Tracheophyta</taxon>
        <taxon>Spermatophyta</taxon>
        <taxon>Magnoliopsida</taxon>
        <taxon>eudicotyledons</taxon>
        <taxon>Gunneridae</taxon>
        <taxon>Pentapetalae</taxon>
        <taxon>rosids</taxon>
        <taxon>fabids</taxon>
        <taxon>Rosales</taxon>
        <taxon>Cannabaceae</taxon>
        <taxon>Trema</taxon>
    </lineage>
</organism>
<dbReference type="InterPro" id="IPR011009">
    <property type="entry name" value="Kinase-like_dom_sf"/>
</dbReference>
<evidence type="ECO:0000256" key="1">
    <source>
        <dbReference type="SAM" id="Phobius"/>
    </source>
</evidence>
<dbReference type="InterPro" id="IPR000719">
    <property type="entry name" value="Prot_kinase_dom"/>
</dbReference>
<keyword evidence="3" id="KW-0808">Transferase</keyword>
<keyword evidence="4" id="KW-1185">Reference proteome</keyword>
<dbReference type="STRING" id="63057.A0A2P5FMB0"/>
<dbReference type="GO" id="GO:0005524">
    <property type="term" value="F:ATP binding"/>
    <property type="evidence" value="ECO:0007669"/>
    <property type="project" value="InterPro"/>
</dbReference>
<dbReference type="FunFam" id="3.30.200.20:FF:000608">
    <property type="entry name" value="Serine/threonine kinase protein"/>
    <property type="match status" value="1"/>
</dbReference>
<dbReference type="GO" id="GO:0016020">
    <property type="term" value="C:membrane"/>
    <property type="evidence" value="ECO:0007669"/>
    <property type="project" value="TreeGrafter"/>
</dbReference>
<dbReference type="Proteomes" id="UP000237000">
    <property type="component" value="Unassembled WGS sequence"/>
</dbReference>
<dbReference type="PANTHER" id="PTHR48055:SF9">
    <property type="entry name" value="PROTEIN KINASE DOMAIN-CONTAINING PROTEIN"/>
    <property type="match status" value="1"/>
</dbReference>
<reference evidence="4" key="1">
    <citation type="submission" date="2016-06" db="EMBL/GenBank/DDBJ databases">
        <title>Parallel loss of symbiosis genes in relatives of nitrogen-fixing non-legume Parasponia.</title>
        <authorList>
            <person name="Van Velzen R."/>
            <person name="Holmer R."/>
            <person name="Bu F."/>
            <person name="Rutten L."/>
            <person name="Van Zeijl A."/>
            <person name="Liu W."/>
            <person name="Santuari L."/>
            <person name="Cao Q."/>
            <person name="Sharma T."/>
            <person name="Shen D."/>
            <person name="Roswanjaya Y."/>
            <person name="Wardhani T."/>
            <person name="Kalhor M.S."/>
            <person name="Jansen J."/>
            <person name="Van den Hoogen J."/>
            <person name="Gungor B."/>
            <person name="Hartog M."/>
            <person name="Hontelez J."/>
            <person name="Verver J."/>
            <person name="Yang W.-C."/>
            <person name="Schijlen E."/>
            <person name="Repin R."/>
            <person name="Schilthuizen M."/>
            <person name="Schranz E."/>
            <person name="Heidstra R."/>
            <person name="Miyata K."/>
            <person name="Fedorova E."/>
            <person name="Kohlen W."/>
            <person name="Bisseling T."/>
            <person name="Smit S."/>
            <person name="Geurts R."/>
        </authorList>
    </citation>
    <scope>NUCLEOTIDE SEQUENCE [LARGE SCALE GENOMIC DNA]</scope>
    <source>
        <strain evidence="4">cv. RG33-2</strain>
    </source>
</reference>